<dbReference type="SUPFAM" id="SSF53448">
    <property type="entry name" value="Nucleotide-diphospho-sugar transferases"/>
    <property type="match status" value="1"/>
</dbReference>
<feature type="domain" description="Glycosyltransferase 2-like" evidence="2">
    <location>
        <begin position="21"/>
        <end position="180"/>
    </location>
</feature>
<keyword evidence="1" id="KW-0472">Membrane</keyword>
<dbReference type="Proteomes" id="UP001163096">
    <property type="component" value="Chromosome"/>
</dbReference>
<organism evidence="3 4">
    <name type="scientific">Methanogenium organophilum</name>
    <dbReference type="NCBI Taxonomy" id="2199"/>
    <lineage>
        <taxon>Archaea</taxon>
        <taxon>Methanobacteriati</taxon>
        <taxon>Methanobacteriota</taxon>
        <taxon>Stenosarchaea group</taxon>
        <taxon>Methanomicrobia</taxon>
        <taxon>Methanomicrobiales</taxon>
        <taxon>Methanomicrobiaceae</taxon>
        <taxon>Methanogenium</taxon>
    </lineage>
</organism>
<evidence type="ECO:0000313" key="3">
    <source>
        <dbReference type="EMBL" id="WAI00844.1"/>
    </source>
</evidence>
<dbReference type="EMBL" id="CP113361">
    <property type="protein sequence ID" value="WAI00844.1"/>
    <property type="molecule type" value="Genomic_DNA"/>
</dbReference>
<protein>
    <submittedName>
        <fullName evidence="3">Glycosyltransferase</fullName>
        <ecNumber evidence="3">2.4.-.-</ecNumber>
    </submittedName>
</protein>
<dbReference type="InterPro" id="IPR029044">
    <property type="entry name" value="Nucleotide-diphossugar_trans"/>
</dbReference>
<dbReference type="AlphaFoldDB" id="A0A9X9S2T3"/>
<sequence length="337" mass="39492">MMENLVAKISNCPINGEPLVTIITPTYNHEKYIEKCIESVLSQTYTNWEMIIVNDGSTDRTEEKIFNIKDKRLRYIKKTNGGIWKLNEVYNLALKLSKGKYIAVLEGDDYWPSTKLEKQLQLFNDKEVVLCWGKTEIVDASGNHMRYHPKEKYFKLDSDYQKIRELLLFNYIPACTVMIKTDALNSIGGFIQYHNTPYVDYPTWLKLSLKGKFASSSEILGIWRWHSAQATKNLKVELTKGTIISISYYDNLPIDFKEKLSISREDIEQNYLNRLEKSKIYSAIFYISEHDWVKAKDKINSVQYRNLKIFIMTVGILIYYYIMKVVCRLKIVEKLDS</sequence>
<accession>A0A9X9S2T3</accession>
<dbReference type="PANTHER" id="PTHR22916:SF3">
    <property type="entry name" value="UDP-GLCNAC:BETAGAL BETA-1,3-N-ACETYLGLUCOSAMINYLTRANSFERASE-LIKE PROTEIN 1"/>
    <property type="match status" value="1"/>
</dbReference>
<dbReference type="Pfam" id="PF00535">
    <property type="entry name" value="Glycos_transf_2"/>
    <property type="match status" value="1"/>
</dbReference>
<dbReference type="Gene3D" id="3.90.550.10">
    <property type="entry name" value="Spore Coat Polysaccharide Biosynthesis Protein SpsA, Chain A"/>
    <property type="match status" value="1"/>
</dbReference>
<gene>
    <name evidence="3" type="ORF">OU421_10535</name>
</gene>
<dbReference type="KEGG" id="mou:OU421_10535"/>
<keyword evidence="1" id="KW-1133">Transmembrane helix</keyword>
<keyword evidence="4" id="KW-1185">Reference proteome</keyword>
<feature type="transmembrane region" description="Helical" evidence="1">
    <location>
        <begin position="309"/>
        <end position="327"/>
    </location>
</feature>
<dbReference type="GeneID" id="76835543"/>
<evidence type="ECO:0000256" key="1">
    <source>
        <dbReference type="SAM" id="Phobius"/>
    </source>
</evidence>
<dbReference type="GO" id="GO:0016758">
    <property type="term" value="F:hexosyltransferase activity"/>
    <property type="evidence" value="ECO:0007669"/>
    <property type="project" value="UniProtKB-ARBA"/>
</dbReference>
<dbReference type="RefSeq" id="WP_268186049.1">
    <property type="nucleotide sequence ID" value="NZ_CP113361.1"/>
</dbReference>
<dbReference type="InterPro" id="IPR001173">
    <property type="entry name" value="Glyco_trans_2-like"/>
</dbReference>
<dbReference type="PANTHER" id="PTHR22916">
    <property type="entry name" value="GLYCOSYLTRANSFERASE"/>
    <property type="match status" value="1"/>
</dbReference>
<evidence type="ECO:0000313" key="4">
    <source>
        <dbReference type="Proteomes" id="UP001163096"/>
    </source>
</evidence>
<keyword evidence="3" id="KW-0808">Transferase</keyword>
<name>A0A9X9S2T3_METOG</name>
<dbReference type="EC" id="2.4.-.-" evidence="3"/>
<keyword evidence="1" id="KW-0812">Transmembrane</keyword>
<proteinExistence type="predicted"/>
<evidence type="ECO:0000259" key="2">
    <source>
        <dbReference type="Pfam" id="PF00535"/>
    </source>
</evidence>
<keyword evidence="3" id="KW-0328">Glycosyltransferase</keyword>
<reference evidence="3" key="1">
    <citation type="submission" date="2022-11" db="EMBL/GenBank/DDBJ databases">
        <title>Complete genome sequence of Methanogenium organophilum DSM 3596.</title>
        <authorList>
            <person name="Chen S.-C."/>
            <person name="Lai S.-J."/>
            <person name="You Y.-T."/>
        </authorList>
    </citation>
    <scope>NUCLEOTIDE SEQUENCE</scope>
    <source>
        <strain evidence="3">DSM 3596</strain>
    </source>
</reference>